<evidence type="ECO:0000313" key="1">
    <source>
        <dbReference type="EMBL" id="GAF38176.1"/>
    </source>
</evidence>
<evidence type="ECO:0000313" key="2">
    <source>
        <dbReference type="Proteomes" id="UP000019488"/>
    </source>
</evidence>
<proteinExistence type="predicted"/>
<comment type="caution">
    <text evidence="1">The sequence shown here is derived from an EMBL/GenBank/DDBJ whole genome shotgun (WGS) entry which is preliminary data.</text>
</comment>
<protein>
    <submittedName>
        <fullName evidence="1">Uncharacterized protein</fullName>
    </submittedName>
</protein>
<dbReference type="STRING" id="1423743.FD41_GL000482"/>
<sequence length="59" mass="6662">MVELKSETDGNEWINLDAIQSIAPNGADGVELFYKNGMTEGFKFPYEKIGDLLEEHKND</sequence>
<dbReference type="AlphaFoldDB" id="X0PMS7"/>
<reference evidence="1" key="1">
    <citation type="journal article" date="2014" name="Genome Announc.">
        <title>Draft Genome Sequences of Two Lactobacillus Strains, L. farraginis JCM 14108T and L. composti JCM 14202T, Isolated from Compost of Distilled Shochu Residue.</title>
        <authorList>
            <person name="Yuki M."/>
            <person name="Oshima K."/>
            <person name="Suda W."/>
            <person name="Kitahara M."/>
            <person name="Kitamura K."/>
            <person name="Iida T."/>
            <person name="Hattori M."/>
            <person name="Ohkuma M."/>
        </authorList>
    </citation>
    <scope>NUCLEOTIDE SEQUENCE [LARGE SCALE GENOMIC DNA]</scope>
    <source>
        <strain evidence="1">JCM 14108</strain>
    </source>
</reference>
<gene>
    <name evidence="1" type="ORF">JCM14108_3293</name>
</gene>
<name>X0PMS7_9LACO</name>
<dbReference type="EMBL" id="BAKI01000102">
    <property type="protein sequence ID" value="GAF38176.1"/>
    <property type="molecule type" value="Genomic_DNA"/>
</dbReference>
<organism evidence="1 2">
    <name type="scientific">Lentilactobacillus farraginis DSM 18382 = JCM 14108</name>
    <dbReference type="NCBI Taxonomy" id="1423743"/>
    <lineage>
        <taxon>Bacteria</taxon>
        <taxon>Bacillati</taxon>
        <taxon>Bacillota</taxon>
        <taxon>Bacilli</taxon>
        <taxon>Lactobacillales</taxon>
        <taxon>Lactobacillaceae</taxon>
        <taxon>Lentilactobacillus</taxon>
    </lineage>
</organism>
<dbReference type="RefSeq" id="WP_035181548.1">
    <property type="nucleotide sequence ID" value="NZ_BAKI01000102.1"/>
</dbReference>
<accession>X0PMS7</accession>
<dbReference type="Proteomes" id="UP000019488">
    <property type="component" value="Unassembled WGS sequence"/>
</dbReference>